<proteinExistence type="predicted"/>
<dbReference type="EMBL" id="MN136198">
    <property type="protein sequence ID" value="QEM43043.1"/>
    <property type="molecule type" value="Genomic_DNA"/>
</dbReference>
<evidence type="ECO:0000313" key="2">
    <source>
        <dbReference type="Proteomes" id="UP000509770"/>
    </source>
</evidence>
<reference evidence="1" key="1">
    <citation type="submission" date="2019-07" db="EMBL/GenBank/DDBJ databases">
        <authorList>
            <person name="Lin J."/>
            <person name="Cucic S."/>
            <person name="Klem A."/>
            <person name="Kropinski A."/>
            <person name="Anany H."/>
        </authorList>
    </citation>
    <scope>NUCLEOTIDE SEQUENCE [LARGE SCALE GENOMIC DNA]</scope>
</reference>
<sequence length="379" mass="42144">MPWIRKVEIIASRKDDPSRQTVFTKHRIDFEVRSLVGWPADTANISLFNLSIDEVKFLQSKAYGDMYIEIRAGYVEDERGVSSGGVNQHAVDKPSQARIEVNGTLPTIFSGIITNAIGFRRPPEHVTQLFCISRAYGASTDFKQMKSIPAKTKLIDAIRSMCSDYGFGTIATYGVEDAVMQSVLSRPRTFQDTFLVEFKKLLGEYNLLFTMTTAEIQVFPDTFGDKDAVNRMSKSREPIKLDVNQVIGNPVAGICTYQLSTFLNPSFQPGMILDVSPLIKSSHRNPDNTVSYVDDGSIMVNGATSVTGQGLVLNTDQSVFRWLMEDKYFITEIVHHGSTHAQDFQTSATALLGGNTMMGAREAVWQEMYANSGMAMESF</sequence>
<name>A0A7D0J668_9CAUD</name>
<organism evidence="1 2">
    <name type="scientific">Escherichia phage vB_EcoM_4HA13</name>
    <dbReference type="NCBI Taxonomy" id="2601675"/>
    <lineage>
        <taxon>Viruses</taxon>
        <taxon>Duplodnaviria</taxon>
        <taxon>Heunggongvirae</taxon>
        <taxon>Uroviricota</taxon>
        <taxon>Caudoviricetes</taxon>
        <taxon>Chaseviridae</taxon>
        <taxon>Cleopatravirinae</taxon>
        <taxon>Sabourvirus</taxon>
        <taxon>Sabourvirus sv4HA13</taxon>
    </lineage>
</organism>
<dbReference type="Proteomes" id="UP000509770">
    <property type="component" value="Segment"/>
</dbReference>
<evidence type="ECO:0000313" key="1">
    <source>
        <dbReference type="EMBL" id="QEM43043.1"/>
    </source>
</evidence>
<accession>A0A7D0J668</accession>
<protein>
    <submittedName>
        <fullName evidence="1">Baseplate structural protein</fullName>
    </submittedName>
</protein>
<keyword evidence="2" id="KW-1185">Reference proteome</keyword>
<gene>
    <name evidence="1" type="ORF">AC4HA13_0068</name>
</gene>